<dbReference type="CDD" id="cd02961">
    <property type="entry name" value="PDI_a_family"/>
    <property type="match status" value="1"/>
</dbReference>
<feature type="region of interest" description="Disordered" evidence="11">
    <location>
        <begin position="1"/>
        <end position="22"/>
    </location>
</feature>
<dbReference type="STRING" id="180498.A0A067L9F7"/>
<dbReference type="PANTHER" id="PTHR18929">
    <property type="entry name" value="PROTEIN DISULFIDE ISOMERASE"/>
    <property type="match status" value="1"/>
</dbReference>
<dbReference type="Pfam" id="PF13848">
    <property type="entry name" value="Thioredoxin_6"/>
    <property type="match status" value="1"/>
</dbReference>
<dbReference type="OrthoDB" id="1935635at2759"/>
<proteinExistence type="inferred from homology"/>
<keyword evidence="10" id="KW-0676">Redox-active center</keyword>
<dbReference type="EMBL" id="KK914238">
    <property type="protein sequence ID" value="KDP45096.1"/>
    <property type="molecule type" value="Genomic_DNA"/>
</dbReference>
<comment type="catalytic activity">
    <reaction evidence="1">
        <text>Catalyzes the rearrangement of -S-S- bonds in proteins.</text>
        <dbReference type="EC" id="5.3.4.1"/>
    </reaction>
</comment>
<comment type="similarity">
    <text evidence="3">Belongs to the protein disulfide isomerase family.</text>
</comment>
<keyword evidence="5" id="KW-0732">Signal</keyword>
<dbReference type="PROSITE" id="PS51352">
    <property type="entry name" value="THIOREDOXIN_2"/>
    <property type="match status" value="1"/>
</dbReference>
<keyword evidence="7" id="KW-0256">Endoplasmic reticulum</keyword>
<dbReference type="CDD" id="cd02981">
    <property type="entry name" value="PDI_b_family"/>
    <property type="match status" value="1"/>
</dbReference>
<sequence length="436" mass="49761">MNSSHQSKGKAPAESSRHEDDQMELEVDNLILGVVDSESDFEDEIDLIRRRLQEISPFIRRGFRIPSNWSRGAPQLRLPWVLTTVEARQVKALKRYALNPPPNVPLLDAKIALGLKTRVSKMRGLQETGAFLFLSSPILSKPLSLFNHNGFNGAISFTKIHHHHRHGPRSTNLSQPVAKFDENDVVVLTDKNFSDFVNQNQYVMLKFYALWCYWSRKLAPEYAAAATMVKGSNKAVLAKIDATHELELARKFKIHGYPTMYFLAGGVQKIPYYGERTRDAVASWVNQKINNVVQNLTTREEAKYILREKSLIVLGFLENLEVQDSKELAAVSEMHFDVNFYQTSNGDVAKLFHIDEQIKRPALVTLKKEDRDHIHFGYEGEFTRSSIADFVSTYKLPSLITFTPEDATNIFENPMKKIVDYHTENGAAKKQYIVMN</sequence>
<dbReference type="Gene3D" id="3.40.30.10">
    <property type="entry name" value="Glutaredoxin"/>
    <property type="match status" value="2"/>
</dbReference>
<evidence type="ECO:0000256" key="4">
    <source>
        <dbReference type="ARBA" id="ARBA00012723"/>
    </source>
</evidence>
<evidence type="ECO:0000256" key="1">
    <source>
        <dbReference type="ARBA" id="ARBA00001182"/>
    </source>
</evidence>
<evidence type="ECO:0000259" key="12">
    <source>
        <dbReference type="PROSITE" id="PS51352"/>
    </source>
</evidence>
<feature type="domain" description="Thioredoxin" evidence="12">
    <location>
        <begin position="171"/>
        <end position="290"/>
    </location>
</feature>
<evidence type="ECO:0000256" key="7">
    <source>
        <dbReference type="ARBA" id="ARBA00022824"/>
    </source>
</evidence>
<evidence type="ECO:0000256" key="6">
    <source>
        <dbReference type="ARBA" id="ARBA00022737"/>
    </source>
</evidence>
<reference evidence="13 14" key="1">
    <citation type="journal article" date="2014" name="PLoS ONE">
        <title>Global Analysis of Gene Expression Profiles in Physic Nut (Jatropha curcas L.) Seedlings Exposed to Salt Stress.</title>
        <authorList>
            <person name="Zhang L."/>
            <person name="Zhang C."/>
            <person name="Wu P."/>
            <person name="Chen Y."/>
            <person name="Li M."/>
            <person name="Jiang H."/>
            <person name="Wu G."/>
        </authorList>
    </citation>
    <scope>NUCLEOTIDE SEQUENCE [LARGE SCALE GENOMIC DNA]</scope>
    <source>
        <strain evidence="14">cv. GZQX0401</strain>
        <tissue evidence="13">Young leaves</tissue>
    </source>
</reference>
<dbReference type="FunFam" id="3.40.30.10:FF:000042">
    <property type="entry name" value="protein disulfide-isomerase A2"/>
    <property type="match status" value="1"/>
</dbReference>
<evidence type="ECO:0000256" key="2">
    <source>
        <dbReference type="ARBA" id="ARBA00004319"/>
    </source>
</evidence>
<dbReference type="Pfam" id="PF00085">
    <property type="entry name" value="Thioredoxin"/>
    <property type="match status" value="1"/>
</dbReference>
<evidence type="ECO:0000256" key="11">
    <source>
        <dbReference type="SAM" id="MobiDB-lite"/>
    </source>
</evidence>
<gene>
    <name evidence="13" type="ORF">JCGZ_18538</name>
</gene>
<evidence type="ECO:0000256" key="9">
    <source>
        <dbReference type="ARBA" id="ARBA00023235"/>
    </source>
</evidence>
<evidence type="ECO:0000256" key="8">
    <source>
        <dbReference type="ARBA" id="ARBA00023157"/>
    </source>
</evidence>
<keyword evidence="8" id="KW-1015">Disulfide bond</keyword>
<organism evidence="13 14">
    <name type="scientific">Jatropha curcas</name>
    <name type="common">Barbados nut</name>
    <dbReference type="NCBI Taxonomy" id="180498"/>
    <lineage>
        <taxon>Eukaryota</taxon>
        <taxon>Viridiplantae</taxon>
        <taxon>Streptophyta</taxon>
        <taxon>Embryophyta</taxon>
        <taxon>Tracheophyta</taxon>
        <taxon>Spermatophyta</taxon>
        <taxon>Magnoliopsida</taxon>
        <taxon>eudicotyledons</taxon>
        <taxon>Gunneridae</taxon>
        <taxon>Pentapetalae</taxon>
        <taxon>rosids</taxon>
        <taxon>fabids</taxon>
        <taxon>Malpighiales</taxon>
        <taxon>Euphorbiaceae</taxon>
        <taxon>Crotonoideae</taxon>
        <taxon>Jatropheae</taxon>
        <taxon>Jatropha</taxon>
    </lineage>
</organism>
<comment type="subcellular location">
    <subcellularLocation>
        <location evidence="2">Endoplasmic reticulum lumen</location>
    </subcellularLocation>
</comment>
<keyword evidence="6" id="KW-0677">Repeat</keyword>
<dbReference type="SUPFAM" id="SSF52833">
    <property type="entry name" value="Thioredoxin-like"/>
    <property type="match status" value="2"/>
</dbReference>
<protein>
    <recommendedName>
        <fullName evidence="4">protein disulfide-isomerase</fullName>
        <ecNumber evidence="4">5.3.4.1</ecNumber>
    </recommendedName>
</protein>
<dbReference type="AlphaFoldDB" id="A0A067L9F7"/>
<dbReference type="InterPro" id="IPR036249">
    <property type="entry name" value="Thioredoxin-like_sf"/>
</dbReference>
<dbReference type="GO" id="GO:0006457">
    <property type="term" value="P:protein folding"/>
    <property type="evidence" value="ECO:0007669"/>
    <property type="project" value="TreeGrafter"/>
</dbReference>
<evidence type="ECO:0000313" key="13">
    <source>
        <dbReference type="EMBL" id="KDP45096.1"/>
    </source>
</evidence>
<dbReference type="EC" id="5.3.4.1" evidence="4"/>
<evidence type="ECO:0000256" key="10">
    <source>
        <dbReference type="ARBA" id="ARBA00023284"/>
    </source>
</evidence>
<accession>A0A067L9F7</accession>
<dbReference type="GO" id="GO:0003756">
    <property type="term" value="F:protein disulfide isomerase activity"/>
    <property type="evidence" value="ECO:0007669"/>
    <property type="project" value="UniProtKB-EC"/>
</dbReference>
<dbReference type="Proteomes" id="UP000027138">
    <property type="component" value="Unassembled WGS sequence"/>
</dbReference>
<dbReference type="PANTHER" id="PTHR18929:SF214">
    <property type="entry name" value="THIOREDOXIN DOMAIN-CONTAINING PROTEIN"/>
    <property type="match status" value="1"/>
</dbReference>
<evidence type="ECO:0000313" key="14">
    <source>
        <dbReference type="Proteomes" id="UP000027138"/>
    </source>
</evidence>
<keyword evidence="14" id="KW-1185">Reference proteome</keyword>
<dbReference type="GO" id="GO:0005788">
    <property type="term" value="C:endoplasmic reticulum lumen"/>
    <property type="evidence" value="ECO:0007669"/>
    <property type="project" value="UniProtKB-SubCell"/>
</dbReference>
<keyword evidence="9" id="KW-0413">Isomerase</keyword>
<evidence type="ECO:0000256" key="5">
    <source>
        <dbReference type="ARBA" id="ARBA00022729"/>
    </source>
</evidence>
<name>A0A067L9F7_JATCU</name>
<evidence type="ECO:0000256" key="3">
    <source>
        <dbReference type="ARBA" id="ARBA00006347"/>
    </source>
</evidence>
<dbReference type="GO" id="GO:0034976">
    <property type="term" value="P:response to endoplasmic reticulum stress"/>
    <property type="evidence" value="ECO:0007669"/>
    <property type="project" value="TreeGrafter"/>
</dbReference>
<dbReference type="InterPro" id="IPR013766">
    <property type="entry name" value="Thioredoxin_domain"/>
</dbReference>